<dbReference type="InterPro" id="IPR036513">
    <property type="entry name" value="STAS_dom_sf"/>
</dbReference>
<dbReference type="CDD" id="cd07043">
    <property type="entry name" value="STAS_anti-anti-sigma_factors"/>
    <property type="match status" value="1"/>
</dbReference>
<accession>A0A5B0BLK8</accession>
<dbReference type="Gene3D" id="3.30.750.24">
    <property type="entry name" value="STAS domain"/>
    <property type="match status" value="1"/>
</dbReference>
<evidence type="ECO:0000259" key="4">
    <source>
        <dbReference type="PROSITE" id="PS50801"/>
    </source>
</evidence>
<gene>
    <name evidence="5" type="ORF">FGF04_00575</name>
</gene>
<evidence type="ECO:0000313" key="6">
    <source>
        <dbReference type="Proteomes" id="UP000324965"/>
    </source>
</evidence>
<proteinExistence type="inferred from homology"/>
<evidence type="ECO:0000256" key="1">
    <source>
        <dbReference type="ARBA" id="ARBA00009013"/>
    </source>
</evidence>
<evidence type="ECO:0000256" key="3">
    <source>
        <dbReference type="SAM" id="MobiDB-lite"/>
    </source>
</evidence>
<comment type="similarity">
    <text evidence="1 2">Belongs to the anti-sigma-factor antagonist family.</text>
</comment>
<dbReference type="Pfam" id="PF01740">
    <property type="entry name" value="STAS"/>
    <property type="match status" value="1"/>
</dbReference>
<evidence type="ECO:0000313" key="5">
    <source>
        <dbReference type="EMBL" id="KAA0943124.1"/>
    </source>
</evidence>
<reference evidence="5 6" key="1">
    <citation type="submission" date="2019-05" db="EMBL/GenBank/DDBJ databases">
        <authorList>
            <person name="Hariharan J."/>
            <person name="Choudoir M.J."/>
            <person name="Diebold P."/>
            <person name="Panke-Buisse K."/>
            <person name="Buckley D.H."/>
        </authorList>
    </citation>
    <scope>NUCLEOTIDE SEQUENCE [LARGE SCALE GENOMIC DNA]</scope>
    <source>
        <strain evidence="5 6">SUN51</strain>
    </source>
</reference>
<dbReference type="Proteomes" id="UP000324965">
    <property type="component" value="Unassembled WGS sequence"/>
</dbReference>
<dbReference type="EMBL" id="VDFC01000003">
    <property type="protein sequence ID" value="KAA0943124.1"/>
    <property type="molecule type" value="Genomic_DNA"/>
</dbReference>
<dbReference type="InterPro" id="IPR003658">
    <property type="entry name" value="Anti-sigma_ant"/>
</dbReference>
<organism evidence="5 6">
    <name type="scientific">Streptomyces apricus</name>
    <dbReference type="NCBI Taxonomy" id="1828112"/>
    <lineage>
        <taxon>Bacteria</taxon>
        <taxon>Bacillati</taxon>
        <taxon>Actinomycetota</taxon>
        <taxon>Actinomycetes</taxon>
        <taxon>Kitasatosporales</taxon>
        <taxon>Streptomycetaceae</taxon>
        <taxon>Streptomyces</taxon>
    </lineage>
</organism>
<dbReference type="RefSeq" id="WP_149509176.1">
    <property type="nucleotide sequence ID" value="NZ_VDFC01000003.1"/>
</dbReference>
<feature type="region of interest" description="Disordered" evidence="3">
    <location>
        <begin position="1"/>
        <end position="43"/>
    </location>
</feature>
<feature type="compositionally biased region" description="Polar residues" evidence="3">
    <location>
        <begin position="27"/>
        <end position="43"/>
    </location>
</feature>
<name>A0A5B0BLK8_9ACTN</name>
<dbReference type="PROSITE" id="PS50801">
    <property type="entry name" value="STAS"/>
    <property type="match status" value="1"/>
</dbReference>
<dbReference type="AlphaFoldDB" id="A0A5B0BLK8"/>
<dbReference type="InterPro" id="IPR002645">
    <property type="entry name" value="STAS_dom"/>
</dbReference>
<dbReference type="OrthoDB" id="4827422at2"/>
<protein>
    <recommendedName>
        <fullName evidence="2">Anti-sigma factor antagonist</fullName>
    </recommendedName>
</protein>
<dbReference type="PANTHER" id="PTHR33495">
    <property type="entry name" value="ANTI-SIGMA FACTOR ANTAGONIST TM_1081-RELATED-RELATED"/>
    <property type="match status" value="1"/>
</dbReference>
<feature type="domain" description="STAS" evidence="4">
    <location>
        <begin position="39"/>
        <end position="147"/>
    </location>
</feature>
<keyword evidence="6" id="KW-1185">Reference proteome</keyword>
<dbReference type="SUPFAM" id="SSF52091">
    <property type="entry name" value="SpoIIaa-like"/>
    <property type="match status" value="1"/>
</dbReference>
<sequence length="147" mass="15397">MHPGARAWQTRGTCPGPNRTGERSEDTVTQSHPAQPGPLSTSYTTADGVRVVTLCGDLDHDARNRVGDLLTPPVGDGPARTVADLTGVTFMDSSGINLLIIAYKAAAASEGWVRVAGAQAPVRRVMDMVGLDAIIRCYPTVDQALAG</sequence>
<dbReference type="PANTHER" id="PTHR33495:SF2">
    <property type="entry name" value="ANTI-SIGMA FACTOR ANTAGONIST TM_1081-RELATED"/>
    <property type="match status" value="1"/>
</dbReference>
<dbReference type="NCBIfam" id="TIGR00377">
    <property type="entry name" value="ant_ant_sig"/>
    <property type="match status" value="1"/>
</dbReference>
<evidence type="ECO:0000256" key="2">
    <source>
        <dbReference type="RuleBase" id="RU003749"/>
    </source>
</evidence>
<dbReference type="GO" id="GO:0043856">
    <property type="term" value="F:anti-sigma factor antagonist activity"/>
    <property type="evidence" value="ECO:0007669"/>
    <property type="project" value="InterPro"/>
</dbReference>
<comment type="caution">
    <text evidence="5">The sequence shown here is derived from an EMBL/GenBank/DDBJ whole genome shotgun (WGS) entry which is preliminary data.</text>
</comment>